<gene>
    <name evidence="7" type="ORF">EPA93_11940</name>
</gene>
<name>A0A4P6JN39_KTERU</name>
<dbReference type="Pfam" id="PF00205">
    <property type="entry name" value="TPP_enzyme_M"/>
    <property type="match status" value="1"/>
</dbReference>
<dbReference type="GO" id="GO:0050660">
    <property type="term" value="F:flavin adenine dinucleotide binding"/>
    <property type="evidence" value="ECO:0007669"/>
    <property type="project" value="TreeGrafter"/>
</dbReference>
<keyword evidence="2 3" id="KW-0786">Thiamine pyrophosphate</keyword>
<organism evidence="7 8">
    <name type="scientific">Ktedonosporobacter rubrisoli</name>
    <dbReference type="NCBI Taxonomy" id="2509675"/>
    <lineage>
        <taxon>Bacteria</taxon>
        <taxon>Bacillati</taxon>
        <taxon>Chloroflexota</taxon>
        <taxon>Ktedonobacteria</taxon>
        <taxon>Ktedonobacterales</taxon>
        <taxon>Ktedonosporobacteraceae</taxon>
        <taxon>Ktedonosporobacter</taxon>
    </lineage>
</organism>
<comment type="similarity">
    <text evidence="1 3">Belongs to the TPP enzyme family.</text>
</comment>
<dbReference type="GO" id="GO:0050695">
    <property type="term" value="F:benzoylformate decarboxylase activity"/>
    <property type="evidence" value="ECO:0007669"/>
    <property type="project" value="UniProtKB-EC"/>
</dbReference>
<proteinExistence type="inferred from homology"/>
<dbReference type="CDD" id="cd02002">
    <property type="entry name" value="TPP_BFDC"/>
    <property type="match status" value="1"/>
</dbReference>
<evidence type="ECO:0000256" key="3">
    <source>
        <dbReference type="RuleBase" id="RU362132"/>
    </source>
</evidence>
<dbReference type="AlphaFoldDB" id="A0A4P6JN39"/>
<dbReference type="RefSeq" id="WP_129887679.1">
    <property type="nucleotide sequence ID" value="NZ_CP035758.1"/>
</dbReference>
<dbReference type="PROSITE" id="PS00187">
    <property type="entry name" value="TPP_ENZYMES"/>
    <property type="match status" value="1"/>
</dbReference>
<keyword evidence="7" id="KW-0456">Lyase</keyword>
<evidence type="ECO:0000259" key="6">
    <source>
        <dbReference type="Pfam" id="PF02776"/>
    </source>
</evidence>
<dbReference type="GO" id="GO:0030976">
    <property type="term" value="F:thiamine pyrophosphate binding"/>
    <property type="evidence" value="ECO:0007669"/>
    <property type="project" value="InterPro"/>
</dbReference>
<dbReference type="InterPro" id="IPR011766">
    <property type="entry name" value="TPP_enzyme_TPP-bd"/>
</dbReference>
<dbReference type="Gene3D" id="3.40.50.1220">
    <property type="entry name" value="TPP-binding domain"/>
    <property type="match status" value="1"/>
</dbReference>
<dbReference type="InterPro" id="IPR012000">
    <property type="entry name" value="Thiamin_PyroP_enz_cen_dom"/>
</dbReference>
<dbReference type="PANTHER" id="PTHR18968:SF133">
    <property type="entry name" value="BENZOYLFORMATE DECARBOXYLASE"/>
    <property type="match status" value="1"/>
</dbReference>
<dbReference type="Proteomes" id="UP000290365">
    <property type="component" value="Chromosome"/>
</dbReference>
<evidence type="ECO:0000256" key="2">
    <source>
        <dbReference type="ARBA" id="ARBA00023052"/>
    </source>
</evidence>
<dbReference type="EC" id="4.1.1.7" evidence="7"/>
<evidence type="ECO:0000313" key="7">
    <source>
        <dbReference type="EMBL" id="QBD76674.1"/>
    </source>
</evidence>
<evidence type="ECO:0000259" key="5">
    <source>
        <dbReference type="Pfam" id="PF02775"/>
    </source>
</evidence>
<dbReference type="EMBL" id="CP035758">
    <property type="protein sequence ID" value="QBD76674.1"/>
    <property type="molecule type" value="Genomic_DNA"/>
</dbReference>
<feature type="domain" description="Thiamine pyrophosphate enzyme TPP-binding" evidence="5">
    <location>
        <begin position="380"/>
        <end position="522"/>
    </location>
</feature>
<evidence type="ECO:0000256" key="1">
    <source>
        <dbReference type="ARBA" id="ARBA00007812"/>
    </source>
</evidence>
<dbReference type="Gene3D" id="3.40.50.970">
    <property type="match status" value="2"/>
</dbReference>
<dbReference type="InterPro" id="IPR012001">
    <property type="entry name" value="Thiamin_PyroP_enz_TPP-bd_dom"/>
</dbReference>
<feature type="domain" description="Thiamine pyrophosphate enzyme N-terminal TPP-binding" evidence="6">
    <location>
        <begin position="10"/>
        <end position="110"/>
    </location>
</feature>
<dbReference type="GO" id="GO:0000287">
    <property type="term" value="F:magnesium ion binding"/>
    <property type="evidence" value="ECO:0007669"/>
    <property type="project" value="InterPro"/>
</dbReference>
<accession>A0A4P6JN39</accession>
<dbReference type="InterPro" id="IPR045229">
    <property type="entry name" value="TPP_enz"/>
</dbReference>
<evidence type="ECO:0000259" key="4">
    <source>
        <dbReference type="Pfam" id="PF00205"/>
    </source>
</evidence>
<feature type="domain" description="Thiamine pyrophosphate enzyme central" evidence="4">
    <location>
        <begin position="193"/>
        <end position="312"/>
    </location>
</feature>
<evidence type="ECO:0000313" key="8">
    <source>
        <dbReference type="Proteomes" id="UP000290365"/>
    </source>
</evidence>
<dbReference type="SUPFAM" id="SSF52467">
    <property type="entry name" value="DHS-like NAD/FAD-binding domain"/>
    <property type="match status" value="1"/>
</dbReference>
<dbReference type="KEGG" id="kbs:EPA93_11940"/>
<dbReference type="GO" id="GO:0003984">
    <property type="term" value="F:acetolactate synthase activity"/>
    <property type="evidence" value="ECO:0007669"/>
    <property type="project" value="TreeGrafter"/>
</dbReference>
<dbReference type="InterPro" id="IPR029035">
    <property type="entry name" value="DHS-like_NAD/FAD-binding_dom"/>
</dbReference>
<dbReference type="OrthoDB" id="4494979at2"/>
<sequence>MSLPSKPPYTVRDATLALLRSFGMTTIFGNPGSTELPLFKHWPADFRYILALQESSVVAMADGYAHATRNAAFVNLHSAIGLGHGLGSVFSAYRNQTPLVITAGQQTRAMLLTEPYLWASDAPEFPRPYVKWSCEPARAQDVPAAIARAYYLAMQKPCGPTFVSIPADDWEREAEPVTPRQVSTEFAPDPLALQHVADALNRSQHPALIVGPSVDRDGAWDAVVTLAERTRAAVWASPMSHRASFPEDHQLFVGFLPPVRQLIEQKLADYDVVVVLGAPIFTYHVHTEGPFAPEGVEVFQLIDDPQAASWSVVGSSLLTTLKLGVEQLLELVMSSARPAPQARHLAVPPATHPMSGEFVMHTVSQIMPQDAIIVEEAPSHRNALHDYLPIRKPDSFYTAASGGLGYSLPASVGIALANPGRHIICLLGDGSSMYSVQALWTAAQHQLPISFVIFNNQEYAALKSFSKMLDTPGLPGVDLPGIDFESIARGYGCMACRVEKAEELAEALTDSFKRKGPVLLNVLVDPAVPQLY</sequence>
<dbReference type="SUPFAM" id="SSF52518">
    <property type="entry name" value="Thiamin diphosphate-binding fold (THDP-binding)"/>
    <property type="match status" value="2"/>
</dbReference>
<dbReference type="CDD" id="cd07035">
    <property type="entry name" value="TPP_PYR_POX_like"/>
    <property type="match status" value="1"/>
</dbReference>
<reference evidence="7 8" key="1">
    <citation type="submission" date="2019-01" db="EMBL/GenBank/DDBJ databases">
        <title>Ktedonosporobacter rubrisoli SCAWS-G2.</title>
        <authorList>
            <person name="Huang Y."/>
            <person name="Yan B."/>
        </authorList>
    </citation>
    <scope>NUCLEOTIDE SEQUENCE [LARGE SCALE GENOMIC DNA]</scope>
    <source>
        <strain evidence="7 8">SCAWS-G2</strain>
    </source>
</reference>
<dbReference type="Pfam" id="PF02776">
    <property type="entry name" value="TPP_enzyme_N"/>
    <property type="match status" value="1"/>
</dbReference>
<dbReference type="PANTHER" id="PTHR18968">
    <property type="entry name" value="THIAMINE PYROPHOSPHATE ENZYMES"/>
    <property type="match status" value="1"/>
</dbReference>
<dbReference type="InterPro" id="IPR000399">
    <property type="entry name" value="TPP-bd_CS"/>
</dbReference>
<dbReference type="Pfam" id="PF02775">
    <property type="entry name" value="TPP_enzyme_C"/>
    <property type="match status" value="1"/>
</dbReference>
<dbReference type="NCBIfam" id="NF005485">
    <property type="entry name" value="PRK07092.1"/>
    <property type="match status" value="1"/>
</dbReference>
<dbReference type="InterPro" id="IPR029061">
    <property type="entry name" value="THDP-binding"/>
</dbReference>
<protein>
    <submittedName>
        <fullName evidence="7">Benzoylformate decarboxylase</fullName>
        <ecNumber evidence="7">4.1.1.7</ecNumber>
    </submittedName>
</protein>
<keyword evidence="8" id="KW-1185">Reference proteome</keyword>